<dbReference type="GO" id="GO:0051213">
    <property type="term" value="F:dioxygenase activity"/>
    <property type="evidence" value="ECO:0007669"/>
    <property type="project" value="UniProtKB-KW"/>
</dbReference>
<dbReference type="STRING" id="57577.A0A2K3KYU6"/>
<reference evidence="2 3" key="2">
    <citation type="journal article" date="2017" name="Front. Plant Sci.">
        <title>Gene Classification and Mining of Molecular Markers Useful in Red Clover (Trifolium pratense) Breeding.</title>
        <authorList>
            <person name="Istvanek J."/>
            <person name="Dluhosova J."/>
            <person name="Dluhos P."/>
            <person name="Patkova L."/>
            <person name="Nedelnik J."/>
            <person name="Repkova J."/>
        </authorList>
    </citation>
    <scope>NUCLEOTIDE SEQUENCE [LARGE SCALE GENOMIC DNA]</scope>
    <source>
        <strain evidence="3">cv. Tatra</strain>
        <tissue evidence="2">Young leaves</tissue>
    </source>
</reference>
<sequence>MESEKKGGGIVKIEPKPSNGFTSKAVDLLEKLIVKLFYDNSLPHHWLAGNFAPVKDETPPVKDLPVKGHLPWEDPDKELTESR</sequence>
<keyword evidence="2" id="KW-0223">Dioxygenase</keyword>
<gene>
    <name evidence="2" type="ORF">L195_g027332</name>
</gene>
<feature type="region of interest" description="Disordered" evidence="1">
    <location>
        <begin position="52"/>
        <end position="83"/>
    </location>
</feature>
<dbReference type="AlphaFoldDB" id="A0A2K3KYU6"/>
<feature type="compositionally biased region" description="Basic and acidic residues" evidence="1">
    <location>
        <begin position="54"/>
        <end position="83"/>
    </location>
</feature>
<protein>
    <submittedName>
        <fullName evidence="2">Carotenoid 9,10(9',10')-cleavage dioxygenase 1-like protein</fullName>
    </submittedName>
</protein>
<comment type="caution">
    <text evidence="2">The sequence shown here is derived from an EMBL/GenBank/DDBJ whole genome shotgun (WGS) entry which is preliminary data.</text>
</comment>
<name>A0A2K3KYU6_TRIPR</name>
<dbReference type="Proteomes" id="UP000236291">
    <property type="component" value="Unassembled WGS sequence"/>
</dbReference>
<dbReference type="ExpressionAtlas" id="A0A2K3KYU6">
    <property type="expression patterns" value="baseline"/>
</dbReference>
<reference evidence="2 3" key="1">
    <citation type="journal article" date="2014" name="Am. J. Bot.">
        <title>Genome assembly and annotation for red clover (Trifolium pratense; Fabaceae).</title>
        <authorList>
            <person name="Istvanek J."/>
            <person name="Jaros M."/>
            <person name="Krenek A."/>
            <person name="Repkova J."/>
        </authorList>
    </citation>
    <scope>NUCLEOTIDE SEQUENCE [LARGE SCALE GENOMIC DNA]</scope>
    <source>
        <strain evidence="3">cv. Tatra</strain>
        <tissue evidence="2">Young leaves</tissue>
    </source>
</reference>
<evidence type="ECO:0000313" key="2">
    <source>
        <dbReference type="EMBL" id="PNX71452.1"/>
    </source>
</evidence>
<dbReference type="EMBL" id="ASHM01023337">
    <property type="protein sequence ID" value="PNX71452.1"/>
    <property type="molecule type" value="Genomic_DNA"/>
</dbReference>
<organism evidence="2 3">
    <name type="scientific">Trifolium pratense</name>
    <name type="common">Red clover</name>
    <dbReference type="NCBI Taxonomy" id="57577"/>
    <lineage>
        <taxon>Eukaryota</taxon>
        <taxon>Viridiplantae</taxon>
        <taxon>Streptophyta</taxon>
        <taxon>Embryophyta</taxon>
        <taxon>Tracheophyta</taxon>
        <taxon>Spermatophyta</taxon>
        <taxon>Magnoliopsida</taxon>
        <taxon>eudicotyledons</taxon>
        <taxon>Gunneridae</taxon>
        <taxon>Pentapetalae</taxon>
        <taxon>rosids</taxon>
        <taxon>fabids</taxon>
        <taxon>Fabales</taxon>
        <taxon>Fabaceae</taxon>
        <taxon>Papilionoideae</taxon>
        <taxon>50 kb inversion clade</taxon>
        <taxon>NPAAA clade</taxon>
        <taxon>Hologalegina</taxon>
        <taxon>IRL clade</taxon>
        <taxon>Trifolieae</taxon>
        <taxon>Trifolium</taxon>
    </lineage>
</organism>
<keyword evidence="2" id="KW-0560">Oxidoreductase</keyword>
<proteinExistence type="predicted"/>
<accession>A0A2K3KYU6</accession>
<evidence type="ECO:0000313" key="3">
    <source>
        <dbReference type="Proteomes" id="UP000236291"/>
    </source>
</evidence>
<evidence type="ECO:0000256" key="1">
    <source>
        <dbReference type="SAM" id="MobiDB-lite"/>
    </source>
</evidence>